<organism evidence="5 6">
    <name type="scientific">Tetrabaena socialis</name>
    <dbReference type="NCBI Taxonomy" id="47790"/>
    <lineage>
        <taxon>Eukaryota</taxon>
        <taxon>Viridiplantae</taxon>
        <taxon>Chlorophyta</taxon>
        <taxon>core chlorophytes</taxon>
        <taxon>Chlorophyceae</taxon>
        <taxon>CS clade</taxon>
        <taxon>Chlamydomonadales</taxon>
        <taxon>Tetrabaenaceae</taxon>
        <taxon>Tetrabaena</taxon>
    </lineage>
</organism>
<feature type="compositionally biased region" description="Basic residues" evidence="4">
    <location>
        <begin position="160"/>
        <end position="172"/>
    </location>
</feature>
<evidence type="ECO:0000256" key="1">
    <source>
        <dbReference type="ARBA" id="ARBA00022737"/>
    </source>
</evidence>
<name>A0A2J7ZSN6_9CHLO</name>
<dbReference type="SUPFAM" id="SSF48403">
    <property type="entry name" value="Ankyrin repeat"/>
    <property type="match status" value="1"/>
</dbReference>
<dbReference type="GO" id="GO:0000502">
    <property type="term" value="C:proteasome complex"/>
    <property type="evidence" value="ECO:0007669"/>
    <property type="project" value="UniProtKB-KW"/>
</dbReference>
<dbReference type="AlphaFoldDB" id="A0A2J7ZSN6"/>
<protein>
    <submittedName>
        <fullName evidence="5">26S proteasome non-ATPase regulatory subunit 10</fullName>
    </submittedName>
</protein>
<feature type="compositionally biased region" description="Low complexity" evidence="4">
    <location>
        <begin position="138"/>
        <end position="147"/>
    </location>
</feature>
<accession>A0A2J7ZSN6</accession>
<feature type="compositionally biased region" description="Basic and acidic residues" evidence="4">
    <location>
        <begin position="103"/>
        <end position="119"/>
    </location>
</feature>
<gene>
    <name evidence="5" type="ORF">TSOC_010673</name>
</gene>
<dbReference type="PANTHER" id="PTHR24171:SF9">
    <property type="entry name" value="ANKYRIN REPEAT DOMAIN-CONTAINING PROTEIN 39"/>
    <property type="match status" value="1"/>
</dbReference>
<keyword evidence="1" id="KW-0677">Repeat</keyword>
<evidence type="ECO:0000256" key="3">
    <source>
        <dbReference type="PROSITE-ProRule" id="PRU00023"/>
    </source>
</evidence>
<comment type="caution">
    <text evidence="5">The sequence shown here is derived from an EMBL/GenBank/DDBJ whole genome shotgun (WGS) entry which is preliminary data.</text>
</comment>
<dbReference type="OrthoDB" id="548600at2759"/>
<proteinExistence type="predicted"/>
<dbReference type="PROSITE" id="PS50297">
    <property type="entry name" value="ANK_REP_REGION"/>
    <property type="match status" value="1"/>
</dbReference>
<dbReference type="InterPro" id="IPR036770">
    <property type="entry name" value="Ankyrin_rpt-contain_sf"/>
</dbReference>
<dbReference type="SMART" id="SM00248">
    <property type="entry name" value="ANK"/>
    <property type="match status" value="2"/>
</dbReference>
<reference evidence="5 6" key="1">
    <citation type="journal article" date="2017" name="Mol. Biol. Evol.">
        <title>The 4-celled Tetrabaena socialis nuclear genome reveals the essential components for genetic control of cell number at the origin of multicellularity in the volvocine lineage.</title>
        <authorList>
            <person name="Featherston J."/>
            <person name="Arakaki Y."/>
            <person name="Hanschen E.R."/>
            <person name="Ferris P.J."/>
            <person name="Michod R.E."/>
            <person name="Olson B.J.S.C."/>
            <person name="Nozaki H."/>
            <person name="Durand P.M."/>
        </authorList>
    </citation>
    <scope>NUCLEOTIDE SEQUENCE [LARGE SCALE GENOMIC DNA]</scope>
    <source>
        <strain evidence="5 6">NIES-571</strain>
    </source>
</reference>
<dbReference type="PANTHER" id="PTHR24171">
    <property type="entry name" value="ANKYRIN REPEAT DOMAIN-CONTAINING PROTEIN 39-RELATED"/>
    <property type="match status" value="1"/>
</dbReference>
<dbReference type="PROSITE" id="PS50088">
    <property type="entry name" value="ANK_REPEAT"/>
    <property type="match status" value="1"/>
</dbReference>
<dbReference type="Proteomes" id="UP000236333">
    <property type="component" value="Unassembled WGS sequence"/>
</dbReference>
<dbReference type="Gene3D" id="1.25.40.20">
    <property type="entry name" value="Ankyrin repeat-containing domain"/>
    <property type="match status" value="1"/>
</dbReference>
<evidence type="ECO:0000256" key="4">
    <source>
        <dbReference type="SAM" id="MobiDB-lite"/>
    </source>
</evidence>
<sequence>MGAKKKGPSLTPLFEACDCNDVDALLEMLKKDASQLLKAGAAIGAPCRQGDIPLHYACAQCHPEVIAALAKAGSPLALKDKDGETPMDVAGSRATKKLLEQLIARREASGQDTGRGRADGEEDDADDWEEVEEEALGAEELAALQLSEGKEAADKEAAAGKKKADKKGGKKK</sequence>
<feature type="region of interest" description="Disordered" evidence="4">
    <location>
        <begin position="103"/>
        <end position="172"/>
    </location>
</feature>
<dbReference type="EMBL" id="PGGS01000524">
    <property type="protein sequence ID" value="PNH03282.1"/>
    <property type="molecule type" value="Genomic_DNA"/>
</dbReference>
<keyword evidence="5" id="KW-0647">Proteasome</keyword>
<keyword evidence="6" id="KW-1185">Reference proteome</keyword>
<keyword evidence="2 3" id="KW-0040">ANK repeat</keyword>
<feature type="repeat" description="ANK" evidence="3">
    <location>
        <begin position="49"/>
        <end position="81"/>
    </location>
</feature>
<feature type="compositionally biased region" description="Acidic residues" evidence="4">
    <location>
        <begin position="120"/>
        <end position="137"/>
    </location>
</feature>
<dbReference type="Pfam" id="PF12796">
    <property type="entry name" value="Ank_2"/>
    <property type="match status" value="1"/>
</dbReference>
<feature type="compositionally biased region" description="Basic and acidic residues" evidence="4">
    <location>
        <begin position="148"/>
        <end position="159"/>
    </location>
</feature>
<evidence type="ECO:0000313" key="6">
    <source>
        <dbReference type="Proteomes" id="UP000236333"/>
    </source>
</evidence>
<dbReference type="InterPro" id="IPR002110">
    <property type="entry name" value="Ankyrin_rpt"/>
</dbReference>
<evidence type="ECO:0000313" key="5">
    <source>
        <dbReference type="EMBL" id="PNH03282.1"/>
    </source>
</evidence>
<evidence type="ECO:0000256" key="2">
    <source>
        <dbReference type="ARBA" id="ARBA00023043"/>
    </source>
</evidence>